<dbReference type="CDD" id="cd07346">
    <property type="entry name" value="ABC_6TM_exporters"/>
    <property type="match status" value="1"/>
</dbReference>
<keyword evidence="9 10" id="KW-0472">Membrane</keyword>
<evidence type="ECO:0000256" key="7">
    <source>
        <dbReference type="ARBA" id="ARBA00022840"/>
    </source>
</evidence>
<dbReference type="PROSITE" id="PS50893">
    <property type="entry name" value="ABC_TRANSPORTER_2"/>
    <property type="match status" value="1"/>
</dbReference>
<dbReference type="Gene3D" id="1.20.1560.10">
    <property type="entry name" value="ABC transporter type 1, transmembrane domain"/>
    <property type="match status" value="1"/>
</dbReference>
<evidence type="ECO:0000256" key="4">
    <source>
        <dbReference type="ARBA" id="ARBA00022519"/>
    </source>
</evidence>
<dbReference type="PROSITE" id="PS50929">
    <property type="entry name" value="ABC_TM1F"/>
    <property type="match status" value="1"/>
</dbReference>
<feature type="transmembrane region" description="Helical" evidence="10">
    <location>
        <begin position="146"/>
        <end position="165"/>
    </location>
</feature>
<name>A0A239L7L1_9NOCA</name>
<feature type="transmembrane region" description="Helical" evidence="10">
    <location>
        <begin position="171"/>
        <end position="190"/>
    </location>
</feature>
<evidence type="ECO:0000256" key="1">
    <source>
        <dbReference type="ARBA" id="ARBA00004651"/>
    </source>
</evidence>
<dbReference type="AlphaFoldDB" id="A0A239L7L1"/>
<dbReference type="OrthoDB" id="9806127at2"/>
<keyword evidence="6" id="KW-0547">Nucleotide-binding</keyword>
<comment type="subcellular location">
    <subcellularLocation>
        <location evidence="1">Cell membrane</location>
        <topology evidence="1">Multi-pass membrane protein</topology>
    </subcellularLocation>
</comment>
<feature type="transmembrane region" description="Helical" evidence="10">
    <location>
        <begin position="259"/>
        <end position="278"/>
    </location>
</feature>
<dbReference type="SMART" id="SM00382">
    <property type="entry name" value="AAA"/>
    <property type="match status" value="1"/>
</dbReference>
<proteinExistence type="predicted"/>
<keyword evidence="7 13" id="KW-0067">ATP-binding</keyword>
<evidence type="ECO:0000256" key="6">
    <source>
        <dbReference type="ARBA" id="ARBA00022741"/>
    </source>
</evidence>
<dbReference type="EMBL" id="FZOW01000012">
    <property type="protein sequence ID" value="SNT25843.1"/>
    <property type="molecule type" value="Genomic_DNA"/>
</dbReference>
<reference evidence="14" key="1">
    <citation type="submission" date="2017-06" db="EMBL/GenBank/DDBJ databases">
        <authorList>
            <person name="Varghese N."/>
            <person name="Submissions S."/>
        </authorList>
    </citation>
    <scope>NUCLEOTIDE SEQUENCE [LARGE SCALE GENOMIC DNA]</scope>
    <source>
        <strain evidence="14">JCM 23211</strain>
    </source>
</reference>
<feature type="domain" description="ABC transmembrane type-1" evidence="12">
    <location>
        <begin position="30"/>
        <end position="314"/>
    </location>
</feature>
<accession>A0A239L7L1</accession>
<dbReference type="SUPFAM" id="SSF90123">
    <property type="entry name" value="ABC transporter transmembrane region"/>
    <property type="match status" value="1"/>
</dbReference>
<evidence type="ECO:0000313" key="14">
    <source>
        <dbReference type="Proteomes" id="UP000198327"/>
    </source>
</evidence>
<dbReference type="InterPro" id="IPR011527">
    <property type="entry name" value="ABC1_TM_dom"/>
</dbReference>
<keyword evidence="5 10" id="KW-0812">Transmembrane</keyword>
<evidence type="ECO:0000256" key="8">
    <source>
        <dbReference type="ARBA" id="ARBA00022989"/>
    </source>
</evidence>
<dbReference type="GO" id="GO:0005886">
    <property type="term" value="C:plasma membrane"/>
    <property type="evidence" value="ECO:0007669"/>
    <property type="project" value="UniProtKB-SubCell"/>
</dbReference>
<organism evidence="13 14">
    <name type="scientific">Rhodococcoides kyotonense</name>
    <dbReference type="NCBI Taxonomy" id="398843"/>
    <lineage>
        <taxon>Bacteria</taxon>
        <taxon>Bacillati</taxon>
        <taxon>Actinomycetota</taxon>
        <taxon>Actinomycetes</taxon>
        <taxon>Mycobacteriales</taxon>
        <taxon>Nocardiaceae</taxon>
        <taxon>Rhodococcoides</taxon>
    </lineage>
</organism>
<keyword evidence="4" id="KW-0997">Cell inner membrane</keyword>
<feature type="transmembrane region" description="Helical" evidence="10">
    <location>
        <begin position="27"/>
        <end position="50"/>
    </location>
</feature>
<keyword evidence="14" id="KW-1185">Reference proteome</keyword>
<dbReference type="InterPro" id="IPR027417">
    <property type="entry name" value="P-loop_NTPase"/>
</dbReference>
<keyword evidence="3" id="KW-1003">Cell membrane</keyword>
<dbReference type="FunFam" id="3.40.50.300:FF:001001">
    <property type="entry name" value="Multidrug ABC transporter ATP-binding protein"/>
    <property type="match status" value="1"/>
</dbReference>
<dbReference type="SUPFAM" id="SSF52540">
    <property type="entry name" value="P-loop containing nucleoside triphosphate hydrolases"/>
    <property type="match status" value="1"/>
</dbReference>
<dbReference type="InterPro" id="IPR039421">
    <property type="entry name" value="Type_1_exporter"/>
</dbReference>
<evidence type="ECO:0000259" key="12">
    <source>
        <dbReference type="PROSITE" id="PS50929"/>
    </source>
</evidence>
<dbReference type="InterPro" id="IPR003593">
    <property type="entry name" value="AAA+_ATPase"/>
</dbReference>
<dbReference type="Pfam" id="PF00664">
    <property type="entry name" value="ABC_membrane"/>
    <property type="match status" value="1"/>
</dbReference>
<evidence type="ECO:0000259" key="11">
    <source>
        <dbReference type="PROSITE" id="PS50893"/>
    </source>
</evidence>
<gene>
    <name evidence="13" type="ORF">SAMN05421642_11262</name>
</gene>
<dbReference type="Proteomes" id="UP000198327">
    <property type="component" value="Unassembled WGS sequence"/>
</dbReference>
<evidence type="ECO:0000256" key="2">
    <source>
        <dbReference type="ARBA" id="ARBA00022448"/>
    </source>
</evidence>
<dbReference type="Gene3D" id="3.40.50.300">
    <property type="entry name" value="P-loop containing nucleotide triphosphate hydrolases"/>
    <property type="match status" value="1"/>
</dbReference>
<dbReference type="Pfam" id="PF00005">
    <property type="entry name" value="ABC_tran"/>
    <property type="match status" value="1"/>
</dbReference>
<evidence type="ECO:0000256" key="3">
    <source>
        <dbReference type="ARBA" id="ARBA00022475"/>
    </source>
</evidence>
<dbReference type="GO" id="GO:0015421">
    <property type="term" value="F:ABC-type oligopeptide transporter activity"/>
    <property type="evidence" value="ECO:0007669"/>
    <property type="project" value="TreeGrafter"/>
</dbReference>
<protein>
    <submittedName>
        <fullName evidence="13">ATP-binding cassette, subfamily C</fullName>
    </submittedName>
</protein>
<dbReference type="PANTHER" id="PTHR43394">
    <property type="entry name" value="ATP-DEPENDENT PERMEASE MDL1, MITOCHONDRIAL"/>
    <property type="match status" value="1"/>
</dbReference>
<keyword evidence="8 10" id="KW-1133">Transmembrane helix</keyword>
<dbReference type="InterPro" id="IPR003439">
    <property type="entry name" value="ABC_transporter-like_ATP-bd"/>
</dbReference>
<keyword evidence="2" id="KW-0813">Transport</keyword>
<evidence type="ECO:0000256" key="10">
    <source>
        <dbReference type="SAM" id="Phobius"/>
    </source>
</evidence>
<sequence length="597" mass="62237">MSAELLPTASWRETRRAAVDLLRARRFGALGAILALVASTVVGLATPAVLGMMVNVVTDGGDGMQRQVTLLALLLVGVAVGQAVFGAASDFLIARVGQGTIADLREKVVHRTLLLPQSLLERSGRGDVVSRVTSDVRLVTRAVSNAVPVFAGAGLTIGLTVVGLAGIDWRFAVAALIAAPIQIHSLRWYLRRSAPVYRQEREAEGERAQQTLDSLGNTDTVFAFRLSDPHLDRIGDRSLTAVRLSLLATRLRTRFFGRLNMAEFIGLSAVLVVAFVLVRRGDVSLGAATAAALYFFRLFDPIGSALTTFDELQEGGIALARLVGVTLIPLPPVSTASPADGSISLREVSFRYDGAKRYAVHDLSLEISAGTHMAVVGASGAGKSTLARLIAGIHEPSGGIDIGGVARQTISSRSIALVTQEVHVFAGTIRQDMHLVDPGADESRLRSALASAGALGWVDALDDGLDTVVGSGGRSLTAAAAQQLALARVALLDPTVLILDEATAEAGSAGAQDLDDAVARLAAGRTTITVAHRLSQAEVADVVVVMDGGRVVEQGSHDELLSGGGAYAKLWAAWSAGRQAESVSDHVGSARSGATAK</sequence>
<evidence type="ECO:0000256" key="9">
    <source>
        <dbReference type="ARBA" id="ARBA00023136"/>
    </source>
</evidence>
<dbReference type="GO" id="GO:0005524">
    <property type="term" value="F:ATP binding"/>
    <property type="evidence" value="ECO:0007669"/>
    <property type="project" value="UniProtKB-KW"/>
</dbReference>
<dbReference type="PANTHER" id="PTHR43394:SF1">
    <property type="entry name" value="ATP-BINDING CASSETTE SUB-FAMILY B MEMBER 10, MITOCHONDRIAL"/>
    <property type="match status" value="1"/>
</dbReference>
<evidence type="ECO:0000256" key="5">
    <source>
        <dbReference type="ARBA" id="ARBA00022692"/>
    </source>
</evidence>
<feature type="domain" description="ABC transporter" evidence="11">
    <location>
        <begin position="343"/>
        <end position="573"/>
    </location>
</feature>
<dbReference type="RefSeq" id="WP_089249344.1">
    <property type="nucleotide sequence ID" value="NZ_FZOW01000012.1"/>
</dbReference>
<dbReference type="GO" id="GO:0016887">
    <property type="term" value="F:ATP hydrolysis activity"/>
    <property type="evidence" value="ECO:0007669"/>
    <property type="project" value="InterPro"/>
</dbReference>
<dbReference type="InterPro" id="IPR036640">
    <property type="entry name" value="ABC1_TM_sf"/>
</dbReference>
<feature type="transmembrane region" description="Helical" evidence="10">
    <location>
        <begin position="70"/>
        <end position="93"/>
    </location>
</feature>
<evidence type="ECO:0000313" key="13">
    <source>
        <dbReference type="EMBL" id="SNT25843.1"/>
    </source>
</evidence>